<keyword evidence="2" id="KW-1185">Reference proteome</keyword>
<sequence length="141" mass="16036">MSQQFLPPLPIIPKSEKRKFTVYGTPQSKRLDFRDRDWDRERDRDFELMPPPGSHKKDFTAPMDVDQPIDPNEAYLLCLSSGCASVFTIAIANSTLLLAKEVNGSTTRVLDLRQRQDLKESGIVQPADCFLNLNDPTYCMT</sequence>
<dbReference type="Proteomes" id="UP001164250">
    <property type="component" value="Chromosome 13"/>
</dbReference>
<evidence type="ECO:0000313" key="1">
    <source>
        <dbReference type="EMBL" id="KAJ0078736.1"/>
    </source>
</evidence>
<name>A0ACC0ZYP3_9ROSI</name>
<organism evidence="1 2">
    <name type="scientific">Pistacia atlantica</name>
    <dbReference type="NCBI Taxonomy" id="434234"/>
    <lineage>
        <taxon>Eukaryota</taxon>
        <taxon>Viridiplantae</taxon>
        <taxon>Streptophyta</taxon>
        <taxon>Embryophyta</taxon>
        <taxon>Tracheophyta</taxon>
        <taxon>Spermatophyta</taxon>
        <taxon>Magnoliopsida</taxon>
        <taxon>eudicotyledons</taxon>
        <taxon>Gunneridae</taxon>
        <taxon>Pentapetalae</taxon>
        <taxon>rosids</taxon>
        <taxon>malvids</taxon>
        <taxon>Sapindales</taxon>
        <taxon>Anacardiaceae</taxon>
        <taxon>Pistacia</taxon>
    </lineage>
</organism>
<gene>
    <name evidence="1" type="ORF">Patl1_22949</name>
</gene>
<proteinExistence type="predicted"/>
<comment type="caution">
    <text evidence="1">The sequence shown here is derived from an EMBL/GenBank/DDBJ whole genome shotgun (WGS) entry which is preliminary data.</text>
</comment>
<reference evidence="2" key="1">
    <citation type="journal article" date="2023" name="G3 (Bethesda)">
        <title>Genome assembly and association tests identify interacting loci associated with vigor, precocity, and sex in interspecific pistachio rootstocks.</title>
        <authorList>
            <person name="Palmer W."/>
            <person name="Jacygrad E."/>
            <person name="Sagayaradj S."/>
            <person name="Cavanaugh K."/>
            <person name="Han R."/>
            <person name="Bertier L."/>
            <person name="Beede B."/>
            <person name="Kafkas S."/>
            <person name="Golino D."/>
            <person name="Preece J."/>
            <person name="Michelmore R."/>
        </authorList>
    </citation>
    <scope>NUCLEOTIDE SEQUENCE [LARGE SCALE GENOMIC DNA]</scope>
</reference>
<protein>
    <submittedName>
        <fullName evidence="1">Uncharacterized protein</fullName>
    </submittedName>
</protein>
<accession>A0ACC0ZYP3</accession>
<evidence type="ECO:0000313" key="2">
    <source>
        <dbReference type="Proteomes" id="UP001164250"/>
    </source>
</evidence>
<dbReference type="EMBL" id="CM047909">
    <property type="protein sequence ID" value="KAJ0078736.1"/>
    <property type="molecule type" value="Genomic_DNA"/>
</dbReference>